<evidence type="ECO:0000313" key="7">
    <source>
        <dbReference type="EMBL" id="GAD79134.1"/>
    </source>
</evidence>
<keyword evidence="4 5" id="KW-0732">Signal</keyword>
<dbReference type="FunFam" id="3.10.105.10:FF:000001">
    <property type="entry name" value="Oligopeptide ABC transporter, oligopeptide-binding protein"/>
    <property type="match status" value="1"/>
</dbReference>
<evidence type="ECO:0000313" key="8">
    <source>
        <dbReference type="Proteomes" id="UP000016562"/>
    </source>
</evidence>
<proteinExistence type="inferred from homology"/>
<dbReference type="InterPro" id="IPR039424">
    <property type="entry name" value="SBP_5"/>
</dbReference>
<dbReference type="OrthoDB" id="9801912at2"/>
<keyword evidence="8" id="KW-1185">Reference proteome</keyword>
<gene>
    <name evidence="7" type="ORF">VEZ01S_08_01700</name>
</gene>
<dbReference type="PANTHER" id="PTHR30290:SF10">
    <property type="entry name" value="PERIPLASMIC OLIGOPEPTIDE-BINDING PROTEIN-RELATED"/>
    <property type="match status" value="1"/>
</dbReference>
<dbReference type="Pfam" id="PF00496">
    <property type="entry name" value="SBP_bac_5"/>
    <property type="match status" value="1"/>
</dbReference>
<dbReference type="GO" id="GO:0030288">
    <property type="term" value="C:outer membrane-bounded periplasmic space"/>
    <property type="evidence" value="ECO:0007669"/>
    <property type="project" value="TreeGrafter"/>
</dbReference>
<dbReference type="RefSeq" id="WP_021712845.1">
    <property type="nucleotide sequence ID" value="NZ_BATM01000008.1"/>
</dbReference>
<organism evidence="7 8">
    <name type="scientific">Vibrio ezurae NBRC 102218</name>
    <dbReference type="NCBI Taxonomy" id="1219080"/>
    <lineage>
        <taxon>Bacteria</taxon>
        <taxon>Pseudomonadati</taxon>
        <taxon>Pseudomonadota</taxon>
        <taxon>Gammaproteobacteria</taxon>
        <taxon>Vibrionales</taxon>
        <taxon>Vibrionaceae</taxon>
        <taxon>Vibrio</taxon>
    </lineage>
</organism>
<evidence type="ECO:0000256" key="3">
    <source>
        <dbReference type="ARBA" id="ARBA00022448"/>
    </source>
</evidence>
<evidence type="ECO:0000259" key="6">
    <source>
        <dbReference type="Pfam" id="PF00496"/>
    </source>
</evidence>
<dbReference type="AlphaFoldDB" id="U3CCW3"/>
<comment type="caution">
    <text evidence="7">The sequence shown here is derived from an EMBL/GenBank/DDBJ whole genome shotgun (WGS) entry which is preliminary data.</text>
</comment>
<evidence type="ECO:0000256" key="5">
    <source>
        <dbReference type="SAM" id="SignalP"/>
    </source>
</evidence>
<dbReference type="CDD" id="cd08504">
    <property type="entry name" value="PBP2_OppA"/>
    <property type="match status" value="1"/>
</dbReference>
<dbReference type="eggNOG" id="COG4166">
    <property type="taxonomic scope" value="Bacteria"/>
</dbReference>
<comment type="similarity">
    <text evidence="2">Belongs to the bacterial solute-binding protein 5 family.</text>
</comment>
<dbReference type="GO" id="GO:1904680">
    <property type="term" value="F:peptide transmembrane transporter activity"/>
    <property type="evidence" value="ECO:0007669"/>
    <property type="project" value="TreeGrafter"/>
</dbReference>
<dbReference type="InterPro" id="IPR000914">
    <property type="entry name" value="SBP_5_dom"/>
</dbReference>
<reference evidence="7 8" key="1">
    <citation type="submission" date="2013-09" db="EMBL/GenBank/DDBJ databases">
        <title>Whole genome shotgun sequence of Vibrio ezurae NBRC 102218.</title>
        <authorList>
            <person name="Yoshida I."/>
            <person name="Hosoyama A."/>
            <person name="Numata M."/>
            <person name="Hashimoto M."/>
            <person name="Hosoyama Y."/>
            <person name="Tsuchikane K."/>
            <person name="Noguchi M."/>
            <person name="Hirakata S."/>
            <person name="Ichikawa N."/>
            <person name="Ohji S."/>
            <person name="Yamazoe A."/>
            <person name="Fujita N."/>
        </authorList>
    </citation>
    <scope>NUCLEOTIDE SEQUENCE [LARGE SCALE GENOMIC DNA]</scope>
    <source>
        <strain evidence="7 8">NBRC 102218</strain>
    </source>
</reference>
<keyword evidence="3" id="KW-0813">Transport</keyword>
<dbReference type="InterPro" id="IPR030678">
    <property type="entry name" value="Peptide/Ni-bd"/>
</dbReference>
<protein>
    <submittedName>
        <fullName evidence="7">Putative oligopeptide ABC transporter substrate-binding protein</fullName>
    </submittedName>
</protein>
<dbReference type="PANTHER" id="PTHR30290">
    <property type="entry name" value="PERIPLASMIC BINDING COMPONENT OF ABC TRANSPORTER"/>
    <property type="match status" value="1"/>
</dbReference>
<dbReference type="SUPFAM" id="SSF53850">
    <property type="entry name" value="Periplasmic binding protein-like II"/>
    <property type="match status" value="1"/>
</dbReference>
<dbReference type="GO" id="GO:0015833">
    <property type="term" value="P:peptide transport"/>
    <property type="evidence" value="ECO:0007669"/>
    <property type="project" value="TreeGrafter"/>
</dbReference>
<dbReference type="GO" id="GO:0043190">
    <property type="term" value="C:ATP-binding cassette (ABC) transporter complex"/>
    <property type="evidence" value="ECO:0007669"/>
    <property type="project" value="InterPro"/>
</dbReference>
<dbReference type="FunFam" id="3.90.76.10:FF:000001">
    <property type="entry name" value="Oligopeptide ABC transporter substrate-binding protein"/>
    <property type="match status" value="1"/>
</dbReference>
<evidence type="ECO:0000256" key="4">
    <source>
        <dbReference type="ARBA" id="ARBA00022729"/>
    </source>
</evidence>
<dbReference type="STRING" id="1219080.VEZ01S_08_01700"/>
<feature type="chain" id="PRO_5004639295" evidence="5">
    <location>
        <begin position="26"/>
        <end position="540"/>
    </location>
</feature>
<dbReference type="Gene3D" id="3.90.76.10">
    <property type="entry name" value="Dipeptide-binding Protein, Domain 1"/>
    <property type="match status" value="1"/>
</dbReference>
<dbReference type="InterPro" id="IPR023765">
    <property type="entry name" value="SBP_5_CS"/>
</dbReference>
<dbReference type="PROSITE" id="PS01040">
    <property type="entry name" value="SBP_BACTERIAL_5"/>
    <property type="match status" value="1"/>
</dbReference>
<dbReference type="Gene3D" id="3.40.190.10">
    <property type="entry name" value="Periplasmic binding protein-like II"/>
    <property type="match status" value="1"/>
</dbReference>
<evidence type="ECO:0000256" key="2">
    <source>
        <dbReference type="ARBA" id="ARBA00005695"/>
    </source>
</evidence>
<feature type="domain" description="Solute-binding protein family 5" evidence="6">
    <location>
        <begin position="81"/>
        <end position="460"/>
    </location>
</feature>
<dbReference type="PIRSF" id="PIRSF002741">
    <property type="entry name" value="MppA"/>
    <property type="match status" value="1"/>
</dbReference>
<dbReference type="Gene3D" id="3.10.105.10">
    <property type="entry name" value="Dipeptide-binding Protein, Domain 3"/>
    <property type="match status" value="1"/>
</dbReference>
<accession>U3CCW3</accession>
<sequence length="540" mass="60821">MTLPSLSLIATSVLLATQLFPQAQANPLPQASDLAAKQELVRANDAEVATLNPLNAEGMPEIHVVRDLFEGLVIQDGDGNVIPGTAERWDNQNNQVFTFYLRKDAKWSNGEPVTAQDFVYSLRRAVNPKTASPNAWYLKLTNIQNAEQIIEGKKPASELGVNAIDDHTLRFTLAKPVPYFLAMTGHTVMMPINRKSVEAHPDTWARPGNLVSNGAFSLDSWVVNESITLKKNPLYWDSKDTHLDKVTYIPFENQMAAYNRYRSGEVDITSDVPAQMAQKLKKDLPDAYQISPMLCTYYYAFNTQREVLKDPRVRKALSYTIMRDVVTHGITDSGHLPAYTFAHQDVAGFHATQPEYAHLTQKQRDQKAKALLEEAGYNAQHPLSLNLLYNTSESHKAIAVGVASMWSKTLGVNVTLENQEWKSYLESRKEGQFDVLRASWCGDYNEASTFLSLFTSDNDRNFAFYSNPDYDAVMDKAQAETDQTQRNKLYDQAESILSADMPIAPIYYFMQARLVRPNVVGVPKHNAEGRIYSKDLYIKK</sequence>
<comment type="subcellular location">
    <subcellularLocation>
        <location evidence="1">Cell envelope</location>
    </subcellularLocation>
</comment>
<feature type="signal peptide" evidence="5">
    <location>
        <begin position="1"/>
        <end position="25"/>
    </location>
</feature>
<dbReference type="Proteomes" id="UP000016562">
    <property type="component" value="Unassembled WGS sequence"/>
</dbReference>
<name>U3CCW3_9VIBR</name>
<evidence type="ECO:0000256" key="1">
    <source>
        <dbReference type="ARBA" id="ARBA00004196"/>
    </source>
</evidence>
<dbReference type="EMBL" id="BATM01000008">
    <property type="protein sequence ID" value="GAD79134.1"/>
    <property type="molecule type" value="Genomic_DNA"/>
</dbReference>